<name>A0AA88XUE8_PINIB</name>
<evidence type="ECO:0000259" key="2">
    <source>
        <dbReference type="Pfam" id="PF08719"/>
    </source>
</evidence>
<dbReference type="Gene3D" id="3.60.10.10">
    <property type="entry name" value="Endonuclease/exonuclease/phosphatase"/>
    <property type="match status" value="1"/>
</dbReference>
<dbReference type="InterPro" id="IPR036691">
    <property type="entry name" value="Endo/exonu/phosph_ase_sf"/>
</dbReference>
<accession>A0AA88XUE8</accession>
<feature type="region of interest" description="Disordered" evidence="1">
    <location>
        <begin position="400"/>
        <end position="419"/>
    </location>
</feature>
<dbReference type="AlphaFoldDB" id="A0AA88XUE8"/>
<feature type="domain" description="NADAR" evidence="2">
    <location>
        <begin position="257"/>
        <end position="398"/>
    </location>
</feature>
<keyword evidence="4" id="KW-1185">Reference proteome</keyword>
<dbReference type="CDD" id="cd15457">
    <property type="entry name" value="NADAR"/>
    <property type="match status" value="1"/>
</dbReference>
<dbReference type="Proteomes" id="UP001186944">
    <property type="component" value="Unassembled WGS sequence"/>
</dbReference>
<sequence>MNDQHGDNVHSAESVNSSVNKTIKPLYLKNSDLQIGDQTRMTDYDLMICVTKQIGDEVHCLQLDRNLWRIYLKTKDARTKLLSEGLNYKNITVSLYDTNPYSAGINSPDQKTLKVRICGLPLSVDDSAVMELLDNLKIKPTSKIIYEKIRHPVTKRMTSVLNGTRFFYMNPLEEGKYLPRENTCAGLRVRLYHYGQPKVQRSLLCTNCWSDDHTRQFCRNESRCKVCKKEGHMPGDEQCDAFEIQTNITAFSGTGDILSNFFPCTFDVYGIKHQSAEHAFQYTKSIRCGDLETASKIKEAPDALSAKKLGDKVRENDQWRESKFAVMEEIIENKCVQMPMFKEKIQAAKRNTVFVETTFNGTWGSGLDRKGTVNTKQNMWPGKNKLGEIISKIAKKLRKRKKSDQWSRPKSKQNSKDRLNIISVNARGLNLDEKRSKFYEWMKLNEFDLTFIQETHFICEKKDAYSKH</sequence>
<dbReference type="InterPro" id="IPR037238">
    <property type="entry name" value="YbiA-like_sf"/>
</dbReference>
<reference evidence="3" key="1">
    <citation type="submission" date="2019-08" db="EMBL/GenBank/DDBJ databases">
        <title>The improved chromosome-level genome for the pearl oyster Pinctada fucata martensii using PacBio sequencing and Hi-C.</title>
        <authorList>
            <person name="Zheng Z."/>
        </authorList>
    </citation>
    <scope>NUCLEOTIDE SEQUENCE</scope>
    <source>
        <strain evidence="3">ZZ-2019</strain>
        <tissue evidence="3">Adductor muscle</tissue>
    </source>
</reference>
<dbReference type="SUPFAM" id="SSF143990">
    <property type="entry name" value="YbiA-like"/>
    <property type="match status" value="1"/>
</dbReference>
<protein>
    <recommendedName>
        <fullName evidence="2">NADAR domain-containing protein</fullName>
    </recommendedName>
</protein>
<proteinExistence type="predicted"/>
<comment type="caution">
    <text evidence="3">The sequence shown here is derived from an EMBL/GenBank/DDBJ whole genome shotgun (WGS) entry which is preliminary data.</text>
</comment>
<dbReference type="EMBL" id="VSWD01000010">
    <property type="protein sequence ID" value="KAK3090532.1"/>
    <property type="molecule type" value="Genomic_DNA"/>
</dbReference>
<organism evidence="3 4">
    <name type="scientific">Pinctada imbricata</name>
    <name type="common">Atlantic pearl-oyster</name>
    <name type="synonym">Pinctada martensii</name>
    <dbReference type="NCBI Taxonomy" id="66713"/>
    <lineage>
        <taxon>Eukaryota</taxon>
        <taxon>Metazoa</taxon>
        <taxon>Spiralia</taxon>
        <taxon>Lophotrochozoa</taxon>
        <taxon>Mollusca</taxon>
        <taxon>Bivalvia</taxon>
        <taxon>Autobranchia</taxon>
        <taxon>Pteriomorphia</taxon>
        <taxon>Pterioida</taxon>
        <taxon>Pterioidea</taxon>
        <taxon>Pteriidae</taxon>
        <taxon>Pinctada</taxon>
    </lineage>
</organism>
<evidence type="ECO:0000313" key="4">
    <source>
        <dbReference type="Proteomes" id="UP001186944"/>
    </source>
</evidence>
<dbReference type="Gene3D" id="1.10.357.40">
    <property type="entry name" value="YbiA-like"/>
    <property type="match status" value="1"/>
</dbReference>
<evidence type="ECO:0000256" key="1">
    <source>
        <dbReference type="SAM" id="MobiDB-lite"/>
    </source>
</evidence>
<dbReference type="InterPro" id="IPR012816">
    <property type="entry name" value="NADAR"/>
</dbReference>
<evidence type="ECO:0000313" key="3">
    <source>
        <dbReference type="EMBL" id="KAK3090532.1"/>
    </source>
</evidence>
<dbReference type="Pfam" id="PF08719">
    <property type="entry name" value="NADAR"/>
    <property type="match status" value="1"/>
</dbReference>
<gene>
    <name evidence="3" type="ORF">FSP39_012526</name>
</gene>